<dbReference type="STRING" id="767817.Desgi_2153"/>
<dbReference type="AlphaFoldDB" id="R4KPL4"/>
<reference evidence="1 2" key="1">
    <citation type="submission" date="2012-01" db="EMBL/GenBank/DDBJ databases">
        <title>Complete sequence of Desulfotomaculum gibsoniae DSM 7213.</title>
        <authorList>
            <consortium name="US DOE Joint Genome Institute"/>
            <person name="Lucas S."/>
            <person name="Han J."/>
            <person name="Lapidus A."/>
            <person name="Cheng J.-F."/>
            <person name="Goodwin L."/>
            <person name="Pitluck S."/>
            <person name="Peters L."/>
            <person name="Ovchinnikova G."/>
            <person name="Teshima H."/>
            <person name="Detter J.C."/>
            <person name="Han C."/>
            <person name="Tapia R."/>
            <person name="Land M."/>
            <person name="Hauser L."/>
            <person name="Kyrpides N."/>
            <person name="Ivanova N."/>
            <person name="Pagani I."/>
            <person name="Parshina S."/>
            <person name="Plugge C."/>
            <person name="Muyzer G."/>
            <person name="Kuever J."/>
            <person name="Ivanova A."/>
            <person name="Nazina T."/>
            <person name="Klenk H.-P."/>
            <person name="Brambilla E."/>
            <person name="Spring S."/>
            <person name="Stams A.F."/>
            <person name="Woyke T."/>
        </authorList>
    </citation>
    <scope>NUCLEOTIDE SEQUENCE [LARGE SCALE GENOMIC DNA]</scope>
    <source>
        <strain evidence="1 2">DSM 7213</strain>
    </source>
</reference>
<dbReference type="InterPro" id="IPR014229">
    <property type="entry name" value="Spore_YtfJ"/>
</dbReference>
<accession>R4KPL4</accession>
<name>R4KPL4_9FIRM</name>
<dbReference type="RefSeq" id="WP_006522015.1">
    <property type="nucleotide sequence ID" value="NC_021184.1"/>
</dbReference>
<dbReference type="KEGG" id="dgi:Desgi_2153"/>
<protein>
    <submittedName>
        <fullName evidence="1">Sporulation protein YtfJ (Spore_YtfJ)</fullName>
    </submittedName>
</protein>
<dbReference type="Proteomes" id="UP000013520">
    <property type="component" value="Chromosome"/>
</dbReference>
<organism evidence="1 2">
    <name type="scientific">Desulfoscipio gibsoniae DSM 7213</name>
    <dbReference type="NCBI Taxonomy" id="767817"/>
    <lineage>
        <taxon>Bacteria</taxon>
        <taxon>Bacillati</taxon>
        <taxon>Bacillota</taxon>
        <taxon>Clostridia</taxon>
        <taxon>Eubacteriales</taxon>
        <taxon>Desulfallaceae</taxon>
        <taxon>Desulfoscipio</taxon>
    </lineage>
</organism>
<dbReference type="OrthoDB" id="1809738at2"/>
<keyword evidence="2" id="KW-1185">Reference proteome</keyword>
<dbReference type="EMBL" id="CP003273">
    <property type="protein sequence ID" value="AGL01586.1"/>
    <property type="molecule type" value="Genomic_DNA"/>
</dbReference>
<dbReference type="Pfam" id="PF09579">
    <property type="entry name" value="Spore_YtfJ"/>
    <property type="match status" value="1"/>
</dbReference>
<dbReference type="HOGENOM" id="CLU_2022994_0_0_9"/>
<dbReference type="eggNOG" id="COG3874">
    <property type="taxonomic scope" value="Bacteria"/>
</dbReference>
<evidence type="ECO:0000313" key="2">
    <source>
        <dbReference type="Proteomes" id="UP000013520"/>
    </source>
</evidence>
<proteinExistence type="predicted"/>
<evidence type="ECO:0000313" key="1">
    <source>
        <dbReference type="EMBL" id="AGL01586.1"/>
    </source>
</evidence>
<sequence>MLSDGKLADILSGWGKTSFEHMVLGKPVIVQETTLLPVLSISAAYGGTTSHQGAGGGGIRLDPVAVVAVKKDNISVFSLRPAQAINPLENLVAVLPEILSAGQANHEAGGRAANDPRYPPQR</sequence>
<gene>
    <name evidence="1" type="ORF">Desgi_2153</name>
</gene>